<name>A0A7U4E663_RUNSL</name>
<evidence type="ECO:0000313" key="2">
    <source>
        <dbReference type="Proteomes" id="UP000000493"/>
    </source>
</evidence>
<dbReference type="AlphaFoldDB" id="A0A7U4E663"/>
<proteinExistence type="predicted"/>
<accession>A0A7U4E663</accession>
<dbReference type="Proteomes" id="UP000000493">
    <property type="component" value="Chromosome"/>
</dbReference>
<gene>
    <name evidence="1" type="ordered locus">Runsl_2464</name>
</gene>
<evidence type="ECO:0000313" key="1">
    <source>
        <dbReference type="EMBL" id="AEI48869.1"/>
    </source>
</evidence>
<keyword evidence="2" id="KW-1185">Reference proteome</keyword>
<dbReference type="EMBL" id="CP002859">
    <property type="protein sequence ID" value="AEI48869.1"/>
    <property type="molecule type" value="Genomic_DNA"/>
</dbReference>
<reference evidence="1 2" key="2">
    <citation type="journal article" date="2012" name="Stand. Genomic Sci.">
        <title>Complete genome sequence of the aquatic bacterium Runella slithyformis type strain (LSU 4(T)).</title>
        <authorList>
            <person name="Copeland A."/>
            <person name="Zhang X."/>
            <person name="Misra M."/>
            <person name="Lapidus A."/>
            <person name="Nolan M."/>
            <person name="Lucas S."/>
            <person name="Deshpande S."/>
            <person name="Cheng J.F."/>
            <person name="Tapia R."/>
            <person name="Goodwin L.A."/>
            <person name="Pitluck S."/>
            <person name="Liolios K."/>
            <person name="Pagani I."/>
            <person name="Ivanova N."/>
            <person name="Mikhailova N."/>
            <person name="Pati A."/>
            <person name="Chen A."/>
            <person name="Palaniappan K."/>
            <person name="Land M."/>
            <person name="Hauser L."/>
            <person name="Pan C."/>
            <person name="Jeffries C.D."/>
            <person name="Detter J.C."/>
            <person name="Brambilla E.M."/>
            <person name="Rohde M."/>
            <person name="Djao O.D."/>
            <person name="Goker M."/>
            <person name="Sikorski J."/>
            <person name="Tindall B.J."/>
            <person name="Woyke T."/>
            <person name="Bristow J."/>
            <person name="Eisen J.A."/>
            <person name="Markowitz V."/>
            <person name="Hugenholtz P."/>
            <person name="Kyrpides N.C."/>
            <person name="Klenk H.P."/>
            <person name="Mavromatis K."/>
        </authorList>
    </citation>
    <scope>NUCLEOTIDE SEQUENCE [LARGE SCALE GENOMIC DNA]</scope>
    <source>
        <strain evidence="2">ATCC 29530 / DSM 19594 / LMG 11500 / NCIMB 11436 / LSU 4</strain>
    </source>
</reference>
<protein>
    <submittedName>
        <fullName evidence="1">Uncharacterized protein</fullName>
    </submittedName>
</protein>
<reference evidence="2" key="1">
    <citation type="submission" date="2011-06" db="EMBL/GenBank/DDBJ databases">
        <title>The complete genome of chromosome of Runella slithyformis DSM 19594.</title>
        <authorList>
            <consortium name="US DOE Joint Genome Institute (JGI-PGF)"/>
            <person name="Lucas S."/>
            <person name="Han J."/>
            <person name="Lapidus A."/>
            <person name="Bruce D."/>
            <person name="Goodwin L."/>
            <person name="Pitluck S."/>
            <person name="Peters L."/>
            <person name="Kyrpides N."/>
            <person name="Mavromatis K."/>
            <person name="Ivanova N."/>
            <person name="Ovchinnikova G."/>
            <person name="Zhang X."/>
            <person name="Misra M."/>
            <person name="Detter J.C."/>
            <person name="Tapia R."/>
            <person name="Han C."/>
            <person name="Land M."/>
            <person name="Hauser L."/>
            <person name="Markowitz V."/>
            <person name="Cheng J.-F."/>
            <person name="Hugenholtz P."/>
            <person name="Woyke T."/>
            <person name="Wu D."/>
            <person name="Tindall B."/>
            <person name="Faehrich R."/>
            <person name="Brambilla E."/>
            <person name="Klenk H.-P."/>
            <person name="Eisen J.A."/>
        </authorList>
    </citation>
    <scope>NUCLEOTIDE SEQUENCE [LARGE SCALE GENOMIC DNA]</scope>
    <source>
        <strain evidence="2">ATCC 29530 / DSM 19594 / LMG 11500 / NCIMB 11436 / LSU 4</strain>
    </source>
</reference>
<dbReference type="KEGG" id="rsi:Runsl_2464"/>
<dbReference type="RefSeq" id="WP_013928180.1">
    <property type="nucleotide sequence ID" value="NC_015703.1"/>
</dbReference>
<organism evidence="1 2">
    <name type="scientific">Runella slithyformis (strain ATCC 29530 / DSM 19594 / LMG 11500 / NCIMB 11436 / LSU 4)</name>
    <dbReference type="NCBI Taxonomy" id="761193"/>
    <lineage>
        <taxon>Bacteria</taxon>
        <taxon>Pseudomonadati</taxon>
        <taxon>Bacteroidota</taxon>
        <taxon>Cytophagia</taxon>
        <taxon>Cytophagales</taxon>
        <taxon>Spirosomataceae</taxon>
        <taxon>Runella</taxon>
    </lineage>
</organism>
<sequence length="67" mass="7570">MKTENNTITLLSNIELFDISGGQDPNKPHGIFQWLGYAYEWTKEAYANPSQSSQAGYGRYAGSYNFQ</sequence>